<comment type="caution">
    <text evidence="1">The sequence shown here is derived from an EMBL/GenBank/DDBJ whole genome shotgun (WGS) entry which is preliminary data.</text>
</comment>
<organism evidence="1 2">
    <name type="scientific">Campylobacter ureolyticus</name>
    <dbReference type="NCBI Taxonomy" id="827"/>
    <lineage>
        <taxon>Bacteria</taxon>
        <taxon>Pseudomonadati</taxon>
        <taxon>Campylobacterota</taxon>
        <taxon>Epsilonproteobacteria</taxon>
        <taxon>Campylobacterales</taxon>
        <taxon>Campylobacteraceae</taxon>
        <taxon>Campylobacter</taxon>
    </lineage>
</organism>
<evidence type="ECO:0000313" key="2">
    <source>
        <dbReference type="Proteomes" id="UP001075461"/>
    </source>
</evidence>
<sequence length="122" mass="14886">MRKFLFLLTASFLLSGWIIQFNIENKFLKYNDKYYISQCYKECSFCEKYKINSDKIYTMNKENGSIYVLLNDGKFEKLVNTEEYIGYYQIFPIESCDDVWCKIYYPCSDMKYFVKKDEIIKW</sequence>
<evidence type="ECO:0000313" key="1">
    <source>
        <dbReference type="EMBL" id="MCZ6162385.1"/>
    </source>
</evidence>
<dbReference type="Proteomes" id="UP001075461">
    <property type="component" value="Unassembled WGS sequence"/>
</dbReference>
<dbReference type="AlphaFoldDB" id="A0A9Q4PXV3"/>
<reference evidence="1" key="1">
    <citation type="submission" date="2022-12" db="EMBL/GenBank/DDBJ databases">
        <title>Species Delineation and Comparative Genomics within the Campylobacter ureolyticus Complex.</title>
        <authorList>
            <person name="Maki J."/>
            <person name="Howard M."/>
            <person name="Connelly S."/>
            <person name="Hardy D.J."/>
            <person name="Cameron A."/>
        </authorList>
    </citation>
    <scope>NUCLEOTIDE SEQUENCE</scope>
    <source>
        <strain evidence="1">URMC_786</strain>
    </source>
</reference>
<proteinExistence type="predicted"/>
<protein>
    <submittedName>
        <fullName evidence="1">Uncharacterized protein</fullName>
    </submittedName>
</protein>
<accession>A0A9Q4PXV3</accession>
<name>A0A9Q4PXV3_9BACT</name>
<dbReference type="EMBL" id="JAPXGP010000007">
    <property type="protein sequence ID" value="MCZ6162385.1"/>
    <property type="molecule type" value="Genomic_DNA"/>
</dbReference>
<dbReference type="RefSeq" id="WP_269480624.1">
    <property type="nucleotide sequence ID" value="NZ_JAPXGH010000016.1"/>
</dbReference>
<gene>
    <name evidence="1" type="ORF">O6B92_08600</name>
</gene>